<reference evidence="1 2" key="1">
    <citation type="submission" date="2021-01" db="EMBL/GenBank/DDBJ databases">
        <title>Whole genome shotgun sequence of Planotetraspora kaengkrachanensis NBRC 104272.</title>
        <authorList>
            <person name="Komaki H."/>
            <person name="Tamura T."/>
        </authorList>
    </citation>
    <scope>NUCLEOTIDE SEQUENCE [LARGE SCALE GENOMIC DNA]</scope>
    <source>
        <strain evidence="1 2">NBRC 104272</strain>
    </source>
</reference>
<proteinExistence type="predicted"/>
<evidence type="ECO:0000313" key="2">
    <source>
        <dbReference type="Proteomes" id="UP000630097"/>
    </source>
</evidence>
<sequence length="129" mass="13748">MSVQIDEHAARSVLSGLAGERWASARLGLEILDDVTGYANRAVPLMKSEIEGVYVARAESVREAGLRAVDLDRFNEAIARSSLLEIVIFSFSNGCWSCVCVASPDLFTPVASVVIEVGPPGPALVNAEE</sequence>
<dbReference type="Proteomes" id="UP000630097">
    <property type="component" value="Unassembled WGS sequence"/>
</dbReference>
<name>A0A8J3PPQ2_9ACTN</name>
<keyword evidence="2" id="KW-1185">Reference proteome</keyword>
<protein>
    <submittedName>
        <fullName evidence="1">Uncharacterized protein</fullName>
    </submittedName>
</protein>
<comment type="caution">
    <text evidence="1">The sequence shown here is derived from an EMBL/GenBank/DDBJ whole genome shotgun (WGS) entry which is preliminary data.</text>
</comment>
<evidence type="ECO:0000313" key="1">
    <source>
        <dbReference type="EMBL" id="GIG77911.1"/>
    </source>
</evidence>
<accession>A0A8J3PPQ2</accession>
<gene>
    <name evidence="1" type="ORF">Pka01_10380</name>
</gene>
<dbReference type="AlphaFoldDB" id="A0A8J3PPQ2"/>
<organism evidence="1 2">
    <name type="scientific">Planotetraspora kaengkrachanensis</name>
    <dbReference type="NCBI Taxonomy" id="575193"/>
    <lineage>
        <taxon>Bacteria</taxon>
        <taxon>Bacillati</taxon>
        <taxon>Actinomycetota</taxon>
        <taxon>Actinomycetes</taxon>
        <taxon>Streptosporangiales</taxon>
        <taxon>Streptosporangiaceae</taxon>
        <taxon>Planotetraspora</taxon>
    </lineage>
</organism>
<dbReference type="EMBL" id="BONV01000003">
    <property type="protein sequence ID" value="GIG77911.1"/>
    <property type="molecule type" value="Genomic_DNA"/>
</dbReference>
<dbReference type="RefSeq" id="WP_203881423.1">
    <property type="nucleotide sequence ID" value="NZ_BAABHH010000003.1"/>
</dbReference>